<gene>
    <name evidence="1" type="ORF">QJ043_09045</name>
</gene>
<dbReference type="EMBL" id="JASJEX010000004">
    <property type="protein sequence ID" value="MDJ1130220.1"/>
    <property type="molecule type" value="Genomic_DNA"/>
</dbReference>
<dbReference type="Proteomes" id="UP001431693">
    <property type="component" value="Unassembled WGS sequence"/>
</dbReference>
<name>A0ABT6ZMD3_9ACTN</name>
<comment type="caution">
    <text evidence="1">The sequence shown here is derived from an EMBL/GenBank/DDBJ whole genome shotgun (WGS) entry which is preliminary data.</text>
</comment>
<reference evidence="1" key="1">
    <citation type="submission" date="2023-05" db="EMBL/GenBank/DDBJ databases">
        <title>[olsenella] sp. nov., isolated from a pig farm feces dump.</title>
        <authorList>
            <person name="Chang Y.-H."/>
        </authorList>
    </citation>
    <scope>NUCLEOTIDE SEQUENCE</scope>
    <source>
        <strain evidence="1">YH-ols2217</strain>
    </source>
</reference>
<dbReference type="RefSeq" id="WP_283713382.1">
    <property type="nucleotide sequence ID" value="NZ_JASJEW010000003.1"/>
</dbReference>
<proteinExistence type="predicted"/>
<dbReference type="Pfam" id="PF11687">
    <property type="entry name" value="DUF3284"/>
    <property type="match status" value="1"/>
</dbReference>
<protein>
    <submittedName>
        <fullName evidence="1">DUF3284 domain-containing protein</fullName>
    </submittedName>
</protein>
<dbReference type="InterPro" id="IPR021701">
    <property type="entry name" value="DUF3284"/>
</dbReference>
<accession>A0ABT6ZMD3</accession>
<evidence type="ECO:0000313" key="1">
    <source>
        <dbReference type="EMBL" id="MDJ1130220.1"/>
    </source>
</evidence>
<evidence type="ECO:0000313" key="2">
    <source>
        <dbReference type="Proteomes" id="UP001431693"/>
    </source>
</evidence>
<keyword evidence="2" id="KW-1185">Reference proteome</keyword>
<sequence>MKFQTTLAVTPDELFDRLMASVAWDWEEATGKKRSAANVRQGTSYRKSLRTKMGGQQSVRVSVTGLERPHDGRAIYEARFEAPGTVNTIRYELVALAGEAPGTQVSYEERCETTGRWGRANAAVTGFLYGRRAQKRVRQGLQQMEGWILANRDSHQPGQEDQ</sequence>
<organism evidence="1 2">
    <name type="scientific">Kribbibacterium absianum</name>
    <dbReference type="NCBI Taxonomy" id="3044210"/>
    <lineage>
        <taxon>Bacteria</taxon>
        <taxon>Bacillati</taxon>
        <taxon>Actinomycetota</taxon>
        <taxon>Coriobacteriia</taxon>
        <taxon>Coriobacteriales</taxon>
        <taxon>Kribbibacteriaceae</taxon>
        <taxon>Kribbibacterium</taxon>
    </lineage>
</organism>